<evidence type="ECO:0000313" key="3">
    <source>
        <dbReference type="Proteomes" id="UP000019402"/>
    </source>
</evidence>
<feature type="chain" id="PRO_5004907249" description="Secreted protein" evidence="1">
    <location>
        <begin position="32"/>
        <end position="82"/>
    </location>
</feature>
<evidence type="ECO:0000313" key="2">
    <source>
        <dbReference type="EMBL" id="GAF02116.1"/>
    </source>
</evidence>
<evidence type="ECO:0008006" key="4">
    <source>
        <dbReference type="Google" id="ProtNLM"/>
    </source>
</evidence>
<keyword evidence="1" id="KW-0732">Signal</keyword>
<dbReference type="eggNOG" id="COG4225">
    <property type="taxonomic scope" value="Bacteria"/>
</dbReference>
<protein>
    <recommendedName>
        <fullName evidence="4">Secreted protein</fullName>
    </recommendedName>
</protein>
<reference evidence="2 3" key="1">
    <citation type="journal article" date="2014" name="Genome Announc.">
        <title>Draft Genome Sequence of Cytophaga fermentans JCM 21142T, a Facultative Anaerobe Isolated from Marine Mud.</title>
        <authorList>
            <person name="Starns D."/>
            <person name="Oshima K."/>
            <person name="Suda W."/>
            <person name="Iino T."/>
            <person name="Yuki M."/>
            <person name="Inoue J."/>
            <person name="Kitamura K."/>
            <person name="Iida T."/>
            <person name="Darby A."/>
            <person name="Hattori M."/>
            <person name="Ohkuma M."/>
        </authorList>
    </citation>
    <scope>NUCLEOTIDE SEQUENCE [LARGE SCALE GENOMIC DNA]</scope>
    <source>
        <strain evidence="2 3">JCM 21142</strain>
    </source>
</reference>
<dbReference type="RefSeq" id="WP_200871221.1">
    <property type="nucleotide sequence ID" value="NZ_BAMD01000005.1"/>
</dbReference>
<dbReference type="AlphaFoldDB" id="W7YCE4"/>
<name>W7YCE4_9BACT</name>
<dbReference type="EMBL" id="BAMD01000005">
    <property type="protein sequence ID" value="GAF02116.1"/>
    <property type="molecule type" value="Genomic_DNA"/>
</dbReference>
<dbReference type="Proteomes" id="UP000019402">
    <property type="component" value="Unassembled WGS sequence"/>
</dbReference>
<evidence type="ECO:0000256" key="1">
    <source>
        <dbReference type="SAM" id="SignalP"/>
    </source>
</evidence>
<sequence>MGLFIKGYLCNKHLLLSCFLVCAFYSSSSMVAQKSIHRQQVLSSLLRVNSYFMEKYSDYTATSNVGRVRPSNIWIGVFIMKD</sequence>
<proteinExistence type="predicted"/>
<feature type="signal peptide" evidence="1">
    <location>
        <begin position="1"/>
        <end position="31"/>
    </location>
</feature>
<organism evidence="2 3">
    <name type="scientific">Saccharicrinis fermentans DSM 9555 = JCM 21142</name>
    <dbReference type="NCBI Taxonomy" id="869213"/>
    <lineage>
        <taxon>Bacteria</taxon>
        <taxon>Pseudomonadati</taxon>
        <taxon>Bacteroidota</taxon>
        <taxon>Bacteroidia</taxon>
        <taxon>Marinilabiliales</taxon>
        <taxon>Marinilabiliaceae</taxon>
        <taxon>Saccharicrinis</taxon>
    </lineage>
</organism>
<accession>W7YCE4</accession>
<gene>
    <name evidence="2" type="ORF">JCM21142_2743</name>
</gene>
<comment type="caution">
    <text evidence="2">The sequence shown here is derived from an EMBL/GenBank/DDBJ whole genome shotgun (WGS) entry which is preliminary data.</text>
</comment>
<keyword evidence="3" id="KW-1185">Reference proteome</keyword>